<gene>
    <name evidence="2" type="ORF">BJ878DRAFT_106369</name>
</gene>
<dbReference type="Proteomes" id="UP000887226">
    <property type="component" value="Unassembled WGS sequence"/>
</dbReference>
<keyword evidence="3" id="KW-1185">Reference proteome</keyword>
<feature type="region of interest" description="Disordered" evidence="1">
    <location>
        <begin position="325"/>
        <end position="358"/>
    </location>
</feature>
<feature type="compositionally biased region" description="Basic and acidic residues" evidence="1">
    <location>
        <begin position="686"/>
        <end position="703"/>
    </location>
</feature>
<dbReference type="OrthoDB" id="3438840at2759"/>
<feature type="compositionally biased region" description="Polar residues" evidence="1">
    <location>
        <begin position="713"/>
        <end position="728"/>
    </location>
</feature>
<accession>A0A9P7Z9D4</accession>
<feature type="region of interest" description="Disordered" evidence="1">
    <location>
        <begin position="260"/>
        <end position="299"/>
    </location>
</feature>
<feature type="compositionally biased region" description="Low complexity" evidence="1">
    <location>
        <begin position="629"/>
        <end position="639"/>
    </location>
</feature>
<reference evidence="2" key="1">
    <citation type="journal article" date="2021" name="IMA Fungus">
        <title>Genomic characterization of three marine fungi, including Emericellopsis atlantica sp. nov. with signatures of a generalist lifestyle and marine biomass degradation.</title>
        <authorList>
            <person name="Hagestad O.C."/>
            <person name="Hou L."/>
            <person name="Andersen J.H."/>
            <person name="Hansen E.H."/>
            <person name="Altermark B."/>
            <person name="Li C."/>
            <person name="Kuhnert E."/>
            <person name="Cox R.J."/>
            <person name="Crous P.W."/>
            <person name="Spatafora J.W."/>
            <person name="Lail K."/>
            <person name="Amirebrahimi M."/>
            <person name="Lipzen A."/>
            <person name="Pangilinan J."/>
            <person name="Andreopoulos W."/>
            <person name="Hayes R.D."/>
            <person name="Ng V."/>
            <person name="Grigoriev I.V."/>
            <person name="Jackson S.A."/>
            <person name="Sutton T.D.S."/>
            <person name="Dobson A.D.W."/>
            <person name="Rama T."/>
        </authorList>
    </citation>
    <scope>NUCLEOTIDE SEQUENCE</scope>
    <source>
        <strain evidence="2">TRa3180A</strain>
    </source>
</reference>
<name>A0A9P7Z9D4_9HELO</name>
<evidence type="ECO:0000313" key="2">
    <source>
        <dbReference type="EMBL" id="KAG9248003.1"/>
    </source>
</evidence>
<feature type="compositionally biased region" description="Polar residues" evidence="1">
    <location>
        <begin position="735"/>
        <end position="754"/>
    </location>
</feature>
<evidence type="ECO:0000313" key="3">
    <source>
        <dbReference type="Proteomes" id="UP000887226"/>
    </source>
</evidence>
<feature type="compositionally biased region" description="Polar residues" evidence="1">
    <location>
        <begin position="1"/>
        <end position="27"/>
    </location>
</feature>
<sequence>MRLQTGSSITSSNMAFSTLPGSPTLTNPDMILPYGEHNETSEDSHRSPSPGQDWEPATMQFSIGPPSHTMQLTPETPIIYGNGTMLSDIGEVTEAESTVGRKLPGPAERRMLKKQAVAQAVMWSSPTLRSPASTDTNCSSMIRRGNVMSHTRTISEDSASTIRSEGQVAEMFKDFNDSVSVDDSCFQGDDEESVADSYNMEMVDAETERLAKKQNSDEKDENSSVALSKRAEQILLNAKMRLNNMEGNLFRARGTLGSASINGNSPLSRSSPSPLNSDQTPVDTPMASPGHSRVYSENAIPKASKGIRFPVRSTSAAARYRGRSIEDLGGDYNQEDRQNSGSVTPKHPPSQALPLEPLSENEVPSFKMNKASVASTIDDGYMSSGSGRLSRQTSLTQMRDLREQMTDLKGRLSVLRDRTQDDKIRRQSLQSLRTPSPFTAAEQWYTADTNYTVPELSADAGVGLPSQAEEEKDFTFEDKLSAIGDCVVDYPDHVESDIGSVYEDVIEDNSGKEPVSDSDALPEIYDTASEDAEGAYLDDASDYTEEMVNRAELDDYDSDSSYYHDTVATQVSHEDREDAFDYEHFFLHSAMGTISQRRRDSFSSDGSAETTVPDRPLRNRPSPHHLRSESATSVSTVETFQTATEGRKSDSDEDCQDFAVQSISSSRPTTPVMTKRSTFGSPAVDSPRKDESRRTSVIHDPRVRNVNAPHRPSVSSTNSFGSAGTNRSFPLVNKPKSQLSMHQNGSSDALNGQERIQPSPVDLLSKDDRLLVENLVASLGKCVLELQEAGETSYESHVWRRRLDAARRTLDGQKHYQHHII</sequence>
<dbReference type="AlphaFoldDB" id="A0A9P7Z9D4"/>
<feature type="compositionally biased region" description="Basic and acidic residues" evidence="1">
    <location>
        <begin position="36"/>
        <end position="46"/>
    </location>
</feature>
<feature type="compositionally biased region" description="Polar residues" evidence="1">
    <location>
        <begin position="659"/>
        <end position="680"/>
    </location>
</feature>
<feature type="compositionally biased region" description="Low complexity" evidence="1">
    <location>
        <begin position="264"/>
        <end position="277"/>
    </location>
</feature>
<organism evidence="2 3">
    <name type="scientific">Calycina marina</name>
    <dbReference type="NCBI Taxonomy" id="1763456"/>
    <lineage>
        <taxon>Eukaryota</taxon>
        <taxon>Fungi</taxon>
        <taxon>Dikarya</taxon>
        <taxon>Ascomycota</taxon>
        <taxon>Pezizomycotina</taxon>
        <taxon>Leotiomycetes</taxon>
        <taxon>Helotiales</taxon>
        <taxon>Pezizellaceae</taxon>
        <taxon>Calycina</taxon>
    </lineage>
</organism>
<feature type="region of interest" description="Disordered" evidence="1">
    <location>
        <begin position="1"/>
        <end position="56"/>
    </location>
</feature>
<protein>
    <submittedName>
        <fullName evidence="2">Uncharacterized protein</fullName>
    </submittedName>
</protein>
<feature type="region of interest" description="Disordered" evidence="1">
    <location>
        <begin position="596"/>
        <end position="754"/>
    </location>
</feature>
<dbReference type="EMBL" id="MU253758">
    <property type="protein sequence ID" value="KAG9248003.1"/>
    <property type="molecule type" value="Genomic_DNA"/>
</dbReference>
<comment type="caution">
    <text evidence="2">The sequence shown here is derived from an EMBL/GenBank/DDBJ whole genome shotgun (WGS) entry which is preliminary data.</text>
</comment>
<proteinExistence type="predicted"/>
<evidence type="ECO:0000256" key="1">
    <source>
        <dbReference type="SAM" id="MobiDB-lite"/>
    </source>
</evidence>